<dbReference type="EMBL" id="JAQFWP010000075">
    <property type="protein sequence ID" value="MDA2808206.1"/>
    <property type="molecule type" value="Genomic_DNA"/>
</dbReference>
<protein>
    <submittedName>
        <fullName evidence="5">Chlorophyllase</fullName>
    </submittedName>
</protein>
<evidence type="ECO:0000256" key="3">
    <source>
        <dbReference type="ARBA" id="ARBA00023098"/>
    </source>
</evidence>
<gene>
    <name evidence="5" type="ORF">O4U47_27100</name>
</gene>
<dbReference type="Proteomes" id="UP001165685">
    <property type="component" value="Unassembled WGS sequence"/>
</dbReference>
<name>A0ABT4TUW8_9ACTN</name>
<keyword evidence="2" id="KW-0442">Lipid degradation</keyword>
<evidence type="ECO:0000256" key="1">
    <source>
        <dbReference type="ARBA" id="ARBA00022801"/>
    </source>
</evidence>
<evidence type="ECO:0000256" key="2">
    <source>
        <dbReference type="ARBA" id="ARBA00022963"/>
    </source>
</evidence>
<dbReference type="PANTHER" id="PTHR10272">
    <property type="entry name" value="PLATELET-ACTIVATING FACTOR ACETYLHYDROLASE"/>
    <property type="match status" value="1"/>
</dbReference>
<organism evidence="5 6">
    <name type="scientific">Nocardiopsis suaedae</name>
    <dbReference type="NCBI Taxonomy" id="3018444"/>
    <lineage>
        <taxon>Bacteria</taxon>
        <taxon>Bacillati</taxon>
        <taxon>Actinomycetota</taxon>
        <taxon>Actinomycetes</taxon>
        <taxon>Streptosporangiales</taxon>
        <taxon>Nocardiopsidaceae</taxon>
        <taxon>Nocardiopsis</taxon>
    </lineage>
</organism>
<dbReference type="RefSeq" id="WP_270680810.1">
    <property type="nucleotide sequence ID" value="NZ_JAQFWP010000075.1"/>
</dbReference>
<keyword evidence="3" id="KW-0443">Lipid metabolism</keyword>
<keyword evidence="1" id="KW-0378">Hydrolase</keyword>
<dbReference type="Gene3D" id="3.40.50.1820">
    <property type="entry name" value="alpha/beta hydrolase"/>
    <property type="match status" value="1"/>
</dbReference>
<evidence type="ECO:0000256" key="4">
    <source>
        <dbReference type="SAM" id="MobiDB-lite"/>
    </source>
</evidence>
<evidence type="ECO:0000313" key="6">
    <source>
        <dbReference type="Proteomes" id="UP001165685"/>
    </source>
</evidence>
<dbReference type="PANTHER" id="PTHR10272:SF0">
    <property type="entry name" value="PLATELET-ACTIVATING FACTOR ACETYLHYDROLASE"/>
    <property type="match status" value="1"/>
</dbReference>
<proteinExistence type="predicted"/>
<dbReference type="InterPro" id="IPR029058">
    <property type="entry name" value="AB_hydrolase_fold"/>
</dbReference>
<accession>A0ABT4TUW8</accession>
<feature type="compositionally biased region" description="Low complexity" evidence="4">
    <location>
        <begin position="29"/>
        <end position="45"/>
    </location>
</feature>
<sequence length="333" mass="34487">MAATPSSRPSPGPASTPAPDSEGRRTDGPTASPVVSVKPVVLPAPGRGHDLPVRVTAPVTGRDLPIIVFAHGFGSDLDGYAPLTDHWAAHGFAVLQATHLDSRRVGLPADDPRRPRLWRWRVDDLKRILDNLDVLEAAVPGLEGRLDRGRIAAAGHSFGGQSAGVLLGLRVTDPQSGVAEDLSDPRVSAGVLLATAGAGGDHLTPEAARDLPWLRDVDFSRMAAPALVVAGDADELPVTSKGPEWTAEPYALSPGDKGLLTLFGGRHLLGGISGYGAAETTDEDPERVALVQRVTLAFLRRALGIGAAGWAAAKADLADGAHPSGRLATKGGI</sequence>
<comment type="caution">
    <text evidence="5">The sequence shown here is derived from an EMBL/GenBank/DDBJ whole genome shotgun (WGS) entry which is preliminary data.</text>
</comment>
<keyword evidence="6" id="KW-1185">Reference proteome</keyword>
<reference evidence="5" key="1">
    <citation type="submission" date="2023-01" db="EMBL/GenBank/DDBJ databases">
        <title>Draft genome sequence of Nocardiopsis sp. LSu2-4 isolated from halophytes.</title>
        <authorList>
            <person name="Duangmal K."/>
            <person name="Chantavorakit T."/>
        </authorList>
    </citation>
    <scope>NUCLEOTIDE SEQUENCE</scope>
    <source>
        <strain evidence="5">LSu2-4</strain>
    </source>
</reference>
<evidence type="ECO:0000313" key="5">
    <source>
        <dbReference type="EMBL" id="MDA2808206.1"/>
    </source>
</evidence>
<feature type="region of interest" description="Disordered" evidence="4">
    <location>
        <begin position="1"/>
        <end position="47"/>
    </location>
</feature>
<dbReference type="SUPFAM" id="SSF53474">
    <property type="entry name" value="alpha/beta-Hydrolases"/>
    <property type="match status" value="1"/>
</dbReference>